<reference evidence="2" key="1">
    <citation type="journal article" date="2019" name="Int. J. Syst. Evol. Microbiol.">
        <title>The Global Catalogue of Microorganisms (GCM) 10K type strain sequencing project: providing services to taxonomists for standard genome sequencing and annotation.</title>
        <authorList>
            <consortium name="The Broad Institute Genomics Platform"/>
            <consortium name="The Broad Institute Genome Sequencing Center for Infectious Disease"/>
            <person name="Wu L."/>
            <person name="Ma J."/>
        </authorList>
    </citation>
    <scope>NUCLEOTIDE SEQUENCE [LARGE SCALE GENOMIC DNA]</scope>
    <source>
        <strain evidence="2">NBRC 108894</strain>
    </source>
</reference>
<dbReference type="RefSeq" id="WP_284252744.1">
    <property type="nucleotide sequence ID" value="NZ_BAAAQO010000003.1"/>
</dbReference>
<gene>
    <name evidence="1" type="ORF">GCM10025881_06160</name>
</gene>
<keyword evidence="2" id="KW-1185">Reference proteome</keyword>
<evidence type="ECO:0000313" key="2">
    <source>
        <dbReference type="Proteomes" id="UP001157034"/>
    </source>
</evidence>
<accession>A0ABQ6JZL3</accession>
<organism evidence="1 2">
    <name type="scientific">Pseudolysinimonas kribbensis</name>
    <dbReference type="NCBI Taxonomy" id="433641"/>
    <lineage>
        <taxon>Bacteria</taxon>
        <taxon>Bacillati</taxon>
        <taxon>Actinomycetota</taxon>
        <taxon>Actinomycetes</taxon>
        <taxon>Micrococcales</taxon>
        <taxon>Microbacteriaceae</taxon>
        <taxon>Pseudolysinimonas</taxon>
    </lineage>
</organism>
<proteinExistence type="predicted"/>
<comment type="caution">
    <text evidence="1">The sequence shown here is derived from an EMBL/GenBank/DDBJ whole genome shotgun (WGS) entry which is preliminary data.</text>
</comment>
<protein>
    <submittedName>
        <fullName evidence="1">Uncharacterized protein</fullName>
    </submittedName>
</protein>
<dbReference type="Proteomes" id="UP001157034">
    <property type="component" value="Unassembled WGS sequence"/>
</dbReference>
<dbReference type="EMBL" id="BSVB01000001">
    <property type="protein sequence ID" value="GMA93792.1"/>
    <property type="molecule type" value="Genomic_DNA"/>
</dbReference>
<name>A0ABQ6JZL3_9MICO</name>
<sequence>MSRKKNWKNVSPSPATARSDDYVSVYCKGGHADPHKKWRIATFLPEIRNEELHWFISTSAYHDPAEETTVPISGVTTQYLKGAEWVSHSDAEGDPMTFYSEDFRIRWVLACPECGRRSIVAQTDKYTNRFAALVGLGIREVELTHFVGGG</sequence>
<evidence type="ECO:0000313" key="1">
    <source>
        <dbReference type="EMBL" id="GMA93792.1"/>
    </source>
</evidence>